<reference evidence="4" key="1">
    <citation type="submission" date="2016-06" db="EMBL/GenBank/DDBJ databases">
        <title>Parallel loss of symbiosis genes in relatives of nitrogen-fixing non-legume Parasponia.</title>
        <authorList>
            <person name="Van Velzen R."/>
            <person name="Holmer R."/>
            <person name="Bu F."/>
            <person name="Rutten L."/>
            <person name="Van Zeijl A."/>
            <person name="Liu W."/>
            <person name="Santuari L."/>
            <person name="Cao Q."/>
            <person name="Sharma T."/>
            <person name="Shen D."/>
            <person name="Roswanjaya Y."/>
            <person name="Wardhani T."/>
            <person name="Kalhor M.S."/>
            <person name="Jansen J."/>
            <person name="Van den Hoogen J."/>
            <person name="Gungor B."/>
            <person name="Hartog M."/>
            <person name="Hontelez J."/>
            <person name="Verver J."/>
            <person name="Yang W.-C."/>
            <person name="Schijlen E."/>
            <person name="Repin R."/>
            <person name="Schilthuizen M."/>
            <person name="Schranz E."/>
            <person name="Heidstra R."/>
            <person name="Miyata K."/>
            <person name="Fedorova E."/>
            <person name="Kohlen W."/>
            <person name="Bisseling T."/>
            <person name="Smit S."/>
            <person name="Geurts R."/>
        </authorList>
    </citation>
    <scope>NUCLEOTIDE SEQUENCE [LARGE SCALE GENOMIC DNA]</scope>
    <source>
        <strain evidence="4">cv. WU1-14</strain>
    </source>
</reference>
<keyword evidence="2" id="KW-1133">Transmembrane helix</keyword>
<name>A0A2P5D921_PARAD</name>
<feature type="transmembrane region" description="Helical" evidence="2">
    <location>
        <begin position="30"/>
        <end position="49"/>
    </location>
</feature>
<dbReference type="Proteomes" id="UP000237105">
    <property type="component" value="Unassembled WGS sequence"/>
</dbReference>
<keyword evidence="4" id="KW-1185">Reference proteome</keyword>
<dbReference type="EMBL" id="JXTB01000054">
    <property type="protein sequence ID" value="PON69797.1"/>
    <property type="molecule type" value="Genomic_DNA"/>
</dbReference>
<evidence type="ECO:0000256" key="2">
    <source>
        <dbReference type="SAM" id="Phobius"/>
    </source>
</evidence>
<accession>A0A2P5D921</accession>
<gene>
    <name evidence="3" type="ORF">PanWU01x14_085810</name>
</gene>
<comment type="caution">
    <text evidence="3">The sequence shown here is derived from an EMBL/GenBank/DDBJ whole genome shotgun (WGS) entry which is preliminary data.</text>
</comment>
<evidence type="ECO:0000313" key="4">
    <source>
        <dbReference type="Proteomes" id="UP000237105"/>
    </source>
</evidence>
<dbReference type="AlphaFoldDB" id="A0A2P5D921"/>
<organism evidence="3 4">
    <name type="scientific">Parasponia andersonii</name>
    <name type="common">Sponia andersonii</name>
    <dbReference type="NCBI Taxonomy" id="3476"/>
    <lineage>
        <taxon>Eukaryota</taxon>
        <taxon>Viridiplantae</taxon>
        <taxon>Streptophyta</taxon>
        <taxon>Embryophyta</taxon>
        <taxon>Tracheophyta</taxon>
        <taxon>Spermatophyta</taxon>
        <taxon>Magnoliopsida</taxon>
        <taxon>eudicotyledons</taxon>
        <taxon>Gunneridae</taxon>
        <taxon>Pentapetalae</taxon>
        <taxon>rosids</taxon>
        <taxon>fabids</taxon>
        <taxon>Rosales</taxon>
        <taxon>Cannabaceae</taxon>
        <taxon>Parasponia</taxon>
    </lineage>
</organism>
<feature type="compositionally biased region" description="Polar residues" evidence="1">
    <location>
        <begin position="101"/>
        <end position="111"/>
    </location>
</feature>
<protein>
    <recommendedName>
        <fullName evidence="5">Transmembrane protein</fullName>
    </recommendedName>
</protein>
<feature type="region of interest" description="Disordered" evidence="1">
    <location>
        <begin position="97"/>
        <end position="127"/>
    </location>
</feature>
<evidence type="ECO:0000313" key="3">
    <source>
        <dbReference type="EMBL" id="PON69797.1"/>
    </source>
</evidence>
<keyword evidence="2" id="KW-0472">Membrane</keyword>
<keyword evidence="2" id="KW-0812">Transmembrane</keyword>
<sequence>MSLKVSINLSFFDQNLILDLLHSLMRHYELVTIVNILFLLVFLLTLLFPHSSLAALQLKDNVEKNYKVRAENVNGQLQDTFYLQDEGEKIVRRKDLHEVHSGTNPIGNSIPQERKKNTRTQKLQRFP</sequence>
<evidence type="ECO:0000256" key="1">
    <source>
        <dbReference type="SAM" id="MobiDB-lite"/>
    </source>
</evidence>
<proteinExistence type="predicted"/>
<dbReference type="OrthoDB" id="1671823at2759"/>
<evidence type="ECO:0008006" key="5">
    <source>
        <dbReference type="Google" id="ProtNLM"/>
    </source>
</evidence>